<feature type="region of interest" description="Disordered" evidence="1">
    <location>
        <begin position="174"/>
        <end position="199"/>
    </location>
</feature>
<dbReference type="OrthoDB" id="6105938at2759"/>
<dbReference type="EMBL" id="QPFP01000044">
    <property type="protein sequence ID" value="TEB26967.1"/>
    <property type="molecule type" value="Genomic_DNA"/>
</dbReference>
<dbReference type="PANTHER" id="PTHR38846:SF1">
    <property type="entry name" value="C3H1-TYPE DOMAIN-CONTAINING PROTEIN"/>
    <property type="match status" value="1"/>
</dbReference>
<accession>A0A4Y7SYN3</accession>
<comment type="caution">
    <text evidence="2">The sequence shown here is derived from an EMBL/GenBank/DDBJ whole genome shotgun (WGS) entry which is preliminary data.</text>
</comment>
<dbReference type="AlphaFoldDB" id="A0A4Y7SYN3"/>
<protein>
    <submittedName>
        <fullName evidence="2">Uncharacterized protein</fullName>
    </submittedName>
</protein>
<name>A0A4Y7SYN3_COPMI</name>
<dbReference type="Proteomes" id="UP000298030">
    <property type="component" value="Unassembled WGS sequence"/>
</dbReference>
<gene>
    <name evidence="2" type="ORF">FA13DRAFT_1691786</name>
</gene>
<evidence type="ECO:0000313" key="3">
    <source>
        <dbReference type="Proteomes" id="UP000298030"/>
    </source>
</evidence>
<proteinExistence type="predicted"/>
<keyword evidence="3" id="KW-1185">Reference proteome</keyword>
<dbReference type="STRING" id="71717.A0A4Y7SYN3"/>
<sequence>MPAESSNTPVAKFFKPYTSYGFYYNPAQPANKEFRRLYKHMGWQTPRGIEPCRASRIARFQFGQALIQQFQESFGKDVDSLDSWQALCAAVYIDPVPDTLEEAQIAFERTHVNLLDLTENHINKREIKRFPTVKALSEYTKGTGRFFPRDDVQEGGLLCHLLRHINNPRIDDEALKNGGRRLPGGKWRGRHAKREGGWR</sequence>
<organism evidence="2 3">
    <name type="scientific">Coprinellus micaceus</name>
    <name type="common">Glistening ink-cap mushroom</name>
    <name type="synonym">Coprinus micaceus</name>
    <dbReference type="NCBI Taxonomy" id="71717"/>
    <lineage>
        <taxon>Eukaryota</taxon>
        <taxon>Fungi</taxon>
        <taxon>Dikarya</taxon>
        <taxon>Basidiomycota</taxon>
        <taxon>Agaricomycotina</taxon>
        <taxon>Agaricomycetes</taxon>
        <taxon>Agaricomycetidae</taxon>
        <taxon>Agaricales</taxon>
        <taxon>Agaricineae</taxon>
        <taxon>Psathyrellaceae</taxon>
        <taxon>Coprinellus</taxon>
    </lineage>
</organism>
<reference evidence="2 3" key="1">
    <citation type="journal article" date="2019" name="Nat. Ecol. Evol.">
        <title>Megaphylogeny resolves global patterns of mushroom evolution.</title>
        <authorList>
            <person name="Varga T."/>
            <person name="Krizsan K."/>
            <person name="Foldi C."/>
            <person name="Dima B."/>
            <person name="Sanchez-Garcia M."/>
            <person name="Sanchez-Ramirez S."/>
            <person name="Szollosi G.J."/>
            <person name="Szarkandi J.G."/>
            <person name="Papp V."/>
            <person name="Albert L."/>
            <person name="Andreopoulos W."/>
            <person name="Angelini C."/>
            <person name="Antonin V."/>
            <person name="Barry K.W."/>
            <person name="Bougher N.L."/>
            <person name="Buchanan P."/>
            <person name="Buyck B."/>
            <person name="Bense V."/>
            <person name="Catcheside P."/>
            <person name="Chovatia M."/>
            <person name="Cooper J."/>
            <person name="Damon W."/>
            <person name="Desjardin D."/>
            <person name="Finy P."/>
            <person name="Geml J."/>
            <person name="Haridas S."/>
            <person name="Hughes K."/>
            <person name="Justo A."/>
            <person name="Karasinski D."/>
            <person name="Kautmanova I."/>
            <person name="Kiss B."/>
            <person name="Kocsube S."/>
            <person name="Kotiranta H."/>
            <person name="LaButti K.M."/>
            <person name="Lechner B.E."/>
            <person name="Liimatainen K."/>
            <person name="Lipzen A."/>
            <person name="Lukacs Z."/>
            <person name="Mihaltcheva S."/>
            <person name="Morgado L.N."/>
            <person name="Niskanen T."/>
            <person name="Noordeloos M.E."/>
            <person name="Ohm R.A."/>
            <person name="Ortiz-Santana B."/>
            <person name="Ovrebo C."/>
            <person name="Racz N."/>
            <person name="Riley R."/>
            <person name="Savchenko A."/>
            <person name="Shiryaev A."/>
            <person name="Soop K."/>
            <person name="Spirin V."/>
            <person name="Szebenyi C."/>
            <person name="Tomsovsky M."/>
            <person name="Tulloss R.E."/>
            <person name="Uehling J."/>
            <person name="Grigoriev I.V."/>
            <person name="Vagvolgyi C."/>
            <person name="Papp T."/>
            <person name="Martin F.M."/>
            <person name="Miettinen O."/>
            <person name="Hibbett D.S."/>
            <person name="Nagy L.G."/>
        </authorList>
    </citation>
    <scope>NUCLEOTIDE SEQUENCE [LARGE SCALE GENOMIC DNA]</scope>
    <source>
        <strain evidence="2 3">FP101781</strain>
    </source>
</reference>
<evidence type="ECO:0000313" key="2">
    <source>
        <dbReference type="EMBL" id="TEB26967.1"/>
    </source>
</evidence>
<evidence type="ECO:0000256" key="1">
    <source>
        <dbReference type="SAM" id="MobiDB-lite"/>
    </source>
</evidence>
<dbReference type="PANTHER" id="PTHR38846">
    <property type="entry name" value="C3H1-TYPE DOMAIN-CONTAINING PROTEIN"/>
    <property type="match status" value="1"/>
</dbReference>